<dbReference type="AlphaFoldDB" id="K8EEW0"/>
<dbReference type="CDD" id="cd23799">
    <property type="entry name" value="UBCc_UBE2J"/>
    <property type="match status" value="1"/>
</dbReference>
<feature type="domain" description="UBC core" evidence="3">
    <location>
        <begin position="84"/>
        <end position="256"/>
    </location>
</feature>
<keyword evidence="2" id="KW-0472">Membrane</keyword>
<proteinExistence type="predicted"/>
<name>K8EEW0_9CHLO</name>
<dbReference type="OrthoDB" id="1158011at2759"/>
<gene>
    <name evidence="4" type="ORF">Bathy05g02140</name>
</gene>
<dbReference type="EMBL" id="FO082274">
    <property type="protein sequence ID" value="CCO16494.1"/>
    <property type="molecule type" value="Genomic_DNA"/>
</dbReference>
<evidence type="ECO:0000259" key="3">
    <source>
        <dbReference type="PROSITE" id="PS50127"/>
    </source>
</evidence>
<reference evidence="4 5" key="1">
    <citation type="submission" date="2011-10" db="EMBL/GenBank/DDBJ databases">
        <authorList>
            <person name="Genoscope - CEA"/>
        </authorList>
    </citation>
    <scope>NUCLEOTIDE SEQUENCE [LARGE SCALE GENOMIC DNA]</scope>
    <source>
        <strain evidence="4 5">RCC 1105</strain>
    </source>
</reference>
<dbReference type="InterPro" id="IPR000608">
    <property type="entry name" value="UBC"/>
</dbReference>
<organism evidence="4 5">
    <name type="scientific">Bathycoccus prasinos</name>
    <dbReference type="NCBI Taxonomy" id="41875"/>
    <lineage>
        <taxon>Eukaryota</taxon>
        <taxon>Viridiplantae</taxon>
        <taxon>Chlorophyta</taxon>
        <taxon>Mamiellophyceae</taxon>
        <taxon>Mamiellales</taxon>
        <taxon>Bathycoccaceae</taxon>
        <taxon>Bathycoccus</taxon>
    </lineage>
</organism>
<evidence type="ECO:0000313" key="5">
    <source>
        <dbReference type="Proteomes" id="UP000198341"/>
    </source>
</evidence>
<keyword evidence="2" id="KW-0812">Transmembrane</keyword>
<dbReference type="GeneID" id="19015717"/>
<feature type="region of interest" description="Disordered" evidence="1">
    <location>
        <begin position="250"/>
        <end position="375"/>
    </location>
</feature>
<dbReference type="SUPFAM" id="SSF54495">
    <property type="entry name" value="UBC-like"/>
    <property type="match status" value="1"/>
</dbReference>
<keyword evidence="2" id="KW-1133">Transmembrane helix</keyword>
<feature type="transmembrane region" description="Helical" evidence="2">
    <location>
        <begin position="88"/>
        <end position="111"/>
    </location>
</feature>
<dbReference type="KEGG" id="bpg:Bathy05g02140"/>
<evidence type="ECO:0000313" key="4">
    <source>
        <dbReference type="EMBL" id="CCO16494.1"/>
    </source>
</evidence>
<feature type="compositionally biased region" description="Low complexity" evidence="1">
    <location>
        <begin position="301"/>
        <end position="310"/>
    </location>
</feature>
<dbReference type="PROSITE" id="PS50127">
    <property type="entry name" value="UBC_2"/>
    <property type="match status" value="1"/>
</dbReference>
<dbReference type="STRING" id="41875.K8EEW0"/>
<feature type="compositionally biased region" description="Polar residues" evidence="1">
    <location>
        <begin position="287"/>
        <end position="300"/>
    </location>
</feature>
<accession>K8EEW0</accession>
<protein>
    <recommendedName>
        <fullName evidence="3">UBC core domain-containing protein</fullName>
    </recommendedName>
</protein>
<evidence type="ECO:0000256" key="2">
    <source>
        <dbReference type="SAM" id="Phobius"/>
    </source>
</evidence>
<dbReference type="InterPro" id="IPR016135">
    <property type="entry name" value="UBQ-conjugating_enzyme/RWD"/>
</dbReference>
<dbReference type="Pfam" id="PF00179">
    <property type="entry name" value="UQ_con"/>
    <property type="match status" value="1"/>
</dbReference>
<dbReference type="PANTHER" id="PTHR24067">
    <property type="entry name" value="UBIQUITIN-CONJUGATING ENZYME E2"/>
    <property type="match status" value="1"/>
</dbReference>
<dbReference type="RefSeq" id="XP_007512936.1">
    <property type="nucleotide sequence ID" value="XM_007512874.1"/>
</dbReference>
<dbReference type="Gene3D" id="3.10.110.10">
    <property type="entry name" value="Ubiquitin Conjugating Enzyme"/>
    <property type="match status" value="1"/>
</dbReference>
<dbReference type="Proteomes" id="UP000198341">
    <property type="component" value="Chromosome 5"/>
</dbReference>
<evidence type="ECO:0000256" key="1">
    <source>
        <dbReference type="SAM" id="MobiDB-lite"/>
    </source>
</evidence>
<dbReference type="SMART" id="SM00212">
    <property type="entry name" value="UBCc"/>
    <property type="match status" value="1"/>
</dbReference>
<feature type="compositionally biased region" description="Low complexity" evidence="1">
    <location>
        <begin position="358"/>
        <end position="368"/>
    </location>
</feature>
<sequence length="409" mass="46538">MTSKFSSSNNAVRRISQEVKEFLESERQMEDGTDDDQQQEKDGSMMVDNNAFATWAEPLEDDIFEWHFAIYGAEGTRERRDALRCRLFVLRVCVFVLLSLSVVFRCVGGYAPNTHMQSLSLSLPPPHNQITGTAFEGGIYHGRILLPVEYPFKPPNFMLLTPNGRFETLTKICLSITSYHAEHWQPSWSVRTALTAIRAFMVTPSEGALGGIDFSEEQRRELAEKSRAKEVNFTFGSEKRREVTRLVHEKMLGRMGKAKQAARKMAMEKREREEKDARERSDGGNGTNAEAPTTSTATLEQQQQQQQQQQTPSPAPSPRNAANNENNENDDDVQRQRNSRTTQTTTRGIERRPASPEQQQQQQQQQQRQQRDPDHRTSAIKLLDSISVCLIVAIVAILLKRCMWIPPSL</sequence>
<dbReference type="InterPro" id="IPR050113">
    <property type="entry name" value="Ub_conjugating_enzyme"/>
</dbReference>
<feature type="compositionally biased region" description="Basic and acidic residues" evidence="1">
    <location>
        <begin position="265"/>
        <end position="282"/>
    </location>
</feature>
<keyword evidence="5" id="KW-1185">Reference proteome</keyword>
<dbReference type="eggNOG" id="KOG0428">
    <property type="taxonomic scope" value="Eukaryota"/>
</dbReference>